<feature type="compositionally biased region" description="Polar residues" evidence="1">
    <location>
        <begin position="73"/>
        <end position="84"/>
    </location>
</feature>
<dbReference type="KEGG" id="fau:Fraau_2426"/>
<proteinExistence type="predicted"/>
<reference evidence="3" key="1">
    <citation type="submission" date="2012-02" db="EMBL/GenBank/DDBJ databases">
        <title>The complete genome of Frateuria aurantia DSM 6220.</title>
        <authorList>
            <consortium name="US DOE Joint Genome Institute (JGI-PGF)"/>
            <person name="Lucas S."/>
            <person name="Copeland A."/>
            <person name="Lapidus A."/>
            <person name="Glavina del Rio T."/>
            <person name="Dalin E."/>
            <person name="Tice H."/>
            <person name="Bruce D."/>
            <person name="Goodwin L."/>
            <person name="Pitluck S."/>
            <person name="Peters L."/>
            <person name="Ovchinnikova G."/>
            <person name="Teshima H."/>
            <person name="Kyrpides N."/>
            <person name="Mavromatis K."/>
            <person name="Ivanova N."/>
            <person name="Brettin T."/>
            <person name="Detter J.C."/>
            <person name="Han C."/>
            <person name="Larimer F."/>
            <person name="Land M."/>
            <person name="Hauser L."/>
            <person name="Markowitz V."/>
            <person name="Cheng J.-F."/>
            <person name="Hugenholtz P."/>
            <person name="Woyke T."/>
            <person name="Wu D."/>
            <person name="Brambilla E."/>
            <person name="Klenk H.-P."/>
            <person name="Eisen J.A."/>
        </authorList>
    </citation>
    <scope>NUCLEOTIDE SEQUENCE</scope>
    <source>
        <strain evidence="3">DSM 6220</strain>
    </source>
</reference>
<sequence length="98" mass="10418">MATQMAAAMLGLLWLGSAQAQHLQPELSLEDAVARAQSETHGQILTASTVGHGHLYIHRIKILLPNGHIRTLSLSTPASKNGASPHTMDPLHDNAPNS</sequence>
<dbReference type="Proteomes" id="UP000005234">
    <property type="component" value="Chromosome"/>
</dbReference>
<gene>
    <name evidence="3" type="ordered locus">Fraau_2426</name>
</gene>
<evidence type="ECO:0000256" key="2">
    <source>
        <dbReference type="SAM" id="SignalP"/>
    </source>
</evidence>
<evidence type="ECO:0000313" key="3">
    <source>
        <dbReference type="EMBL" id="AFC86791.1"/>
    </source>
</evidence>
<keyword evidence="4" id="KW-1185">Reference proteome</keyword>
<keyword evidence="2" id="KW-0732">Signal</keyword>
<evidence type="ECO:0000313" key="4">
    <source>
        <dbReference type="Proteomes" id="UP000005234"/>
    </source>
</evidence>
<accession>H8L6B4</accession>
<dbReference type="RefSeq" id="WP_014403794.1">
    <property type="nucleotide sequence ID" value="NC_017033.1"/>
</dbReference>
<protein>
    <recommendedName>
        <fullName evidence="5">Peptidase propeptide domain-containing protein</fullName>
    </recommendedName>
</protein>
<evidence type="ECO:0000256" key="1">
    <source>
        <dbReference type="SAM" id="MobiDB-lite"/>
    </source>
</evidence>
<name>H8L6B4_FRAAD</name>
<feature type="region of interest" description="Disordered" evidence="1">
    <location>
        <begin position="73"/>
        <end position="98"/>
    </location>
</feature>
<evidence type="ECO:0008006" key="5">
    <source>
        <dbReference type="Google" id="ProtNLM"/>
    </source>
</evidence>
<dbReference type="AlphaFoldDB" id="H8L6B4"/>
<feature type="signal peptide" evidence="2">
    <location>
        <begin position="1"/>
        <end position="20"/>
    </location>
</feature>
<dbReference type="OrthoDB" id="5772157at2"/>
<feature type="chain" id="PRO_5003614292" description="Peptidase propeptide domain-containing protein" evidence="2">
    <location>
        <begin position="21"/>
        <end position="98"/>
    </location>
</feature>
<dbReference type="STRING" id="767434.Fraau_2426"/>
<organism evidence="3 4">
    <name type="scientific">Frateuria aurantia (strain ATCC 33424 / DSM 6220 / KCTC 2777 / LMG 1558 / NBRC 3245 / NCIMB 13370)</name>
    <name type="common">Acetobacter aurantius</name>
    <dbReference type="NCBI Taxonomy" id="767434"/>
    <lineage>
        <taxon>Bacteria</taxon>
        <taxon>Pseudomonadati</taxon>
        <taxon>Pseudomonadota</taxon>
        <taxon>Gammaproteobacteria</taxon>
        <taxon>Lysobacterales</taxon>
        <taxon>Rhodanobacteraceae</taxon>
        <taxon>Frateuria</taxon>
    </lineage>
</organism>
<dbReference type="EMBL" id="CP003350">
    <property type="protein sequence ID" value="AFC86791.1"/>
    <property type="molecule type" value="Genomic_DNA"/>
</dbReference>
<dbReference type="HOGENOM" id="CLU_2329624_0_0_6"/>